<dbReference type="CDD" id="cd00257">
    <property type="entry name" value="beta-trefoil_FSCN-like"/>
    <property type="match status" value="2"/>
</dbReference>
<dbReference type="FunFam" id="3.20.20.80:FF:000067">
    <property type="entry name" value="Glucan 1,3-beta-glucosidase A"/>
    <property type="match status" value="2"/>
</dbReference>
<dbReference type="InterPro" id="IPR057232">
    <property type="entry name" value="DUF7910"/>
</dbReference>
<feature type="compositionally biased region" description="Gly residues" evidence="4">
    <location>
        <begin position="1312"/>
        <end position="1322"/>
    </location>
</feature>
<feature type="chain" id="PRO_5034226940" evidence="5">
    <location>
        <begin position="26"/>
        <end position="1364"/>
    </location>
</feature>
<dbReference type="SUPFAM" id="SSF102114">
    <property type="entry name" value="Radical SAM enzymes"/>
    <property type="match status" value="1"/>
</dbReference>
<dbReference type="GO" id="GO:0000272">
    <property type="term" value="P:polysaccharide catabolic process"/>
    <property type="evidence" value="ECO:0007669"/>
    <property type="project" value="InterPro"/>
</dbReference>
<dbReference type="InterPro" id="IPR018087">
    <property type="entry name" value="Glyco_hydro_5_CS"/>
</dbReference>
<sequence>MASHHLCKWLPFLHLLSCLPVLALAARSTPSSTFKAVNLGGWLVTEGWIQPSLFDGIPNKDFLDGTQLQFKSVTQQMYLCAESGGGTIIVANRSSASGWETFKLWRITESTFQFRVFNGQFVGLSDQGNGVDVVAVSTSPGESETFEIVVNANDSNRVRIRSTNGLFLQAKSDVLVTADYPESTSWGDDDPSVFLMTKFGTLQGEYQVTNGYGTEAAAVMTEHWNTFITEDDFKFISGTELNAVRIPVGWWIASDPSPPSPFVGGSLRALDNAFTWADKYNLKVIIDLHAAPGSQNGYEHSASRDGSIDWGTTDSTIDRTVAVIEFLAARLYAQRQSLLAVELLNEPRASGVPLDTLKKYYQAGYDAVRKHTTSAYVIMSNRLSGSNTELLQFASGLSRSVVDVHYYNLFSDIFNGLTVQQNIDYVNNNRSSELNTVITANGPLVFVGEWVAEWTLSGASKEDYQRFAQAQLDVYGRATFGWAYWTLKNVENHWSLRWMIDNGYISLYFMAEVSVTAIIPRGKIASIPSLRCNPTCERRGDAMQRSRFLLAGYTAARSVSGLRGYRPLSSASADTPAQVGTKKRSLPNPKWMKETIPGGANYAAIKAKLRELKLHTVCEEARCPNLGECWSGGETGTATATIMILGDTCTRGCRSDPSCVEKVAKPGLNVFVHVFETVEELLNMRHQLCWVVAKPEQVIFTVEKVRAAGVDVMTFGQYMKPQHHCRKCRSNLEAFYHLSSCKISITVSSHELNFCHRICHSLAMASHHLCKWLPFLSLLSCLPVLALAAGSTPSSTFKAVNLGGWLVTEGWIEPSLFDGIPNKNFLDGTQLQFKSVTQKMYLSAEGGGGTIIVANQSNASGWETFKLWRITESTFQFRVLNGRFVGLSDQGNGVDVVAVSTSPGESETFEIVNANDSSRVRIKSTNGFFLQAKSDVLVTADYPESTSWGDDDPSVFLMTNFGMLQGEFQVTNGYGTEAAAVMTEHWNTFITEDDFKFISGTELNAVRIPVGWWIASDPSPPSPFVGGSLRALDNAFTWADKYNVKVIIDLHAAPGSQNGYEHSASRDGSIDWGTTDSTIDRTVAVIEFLAARLYAQRRSLLAVELLNEPRASGVPLDTLKYYYQAGYDAVRKHTTSAYVIMSNRLSGSNTELLQFASGLSRSVVDVHYYNLFSDIFNGLTVQQNIDYVNNNRSSELNAIITANGPLVFVGEWVAEWEVSGASKEDYQSFAQAQLDVYGRATFGWAYWTLKNVENHWSLRWMIDNGITAIEFGQWSPYPCTFKAGAVTDVGGAAIEEDGGFDGGTEIEDDGAFAGGSTTGPDGGLDERASTEAGGALDEGASTEPNGGFDGGDEMELDGGVAGGG</sequence>
<accession>A0A8D7B7Z1</accession>
<evidence type="ECO:0000256" key="4">
    <source>
        <dbReference type="SAM" id="MobiDB-lite"/>
    </source>
</evidence>
<feature type="domain" description="DUF7910" evidence="8">
    <location>
        <begin position="822"/>
        <end position="959"/>
    </location>
</feature>
<evidence type="ECO:0000256" key="5">
    <source>
        <dbReference type="SAM" id="SignalP"/>
    </source>
</evidence>
<dbReference type="SUPFAM" id="SSF51445">
    <property type="entry name" value="(Trans)glycosidases"/>
    <property type="match status" value="2"/>
</dbReference>
<dbReference type="InterPro" id="IPR058240">
    <property type="entry name" value="rSAM_sf"/>
</dbReference>
<dbReference type="Gene3D" id="2.80.10.50">
    <property type="match status" value="2"/>
</dbReference>
<keyword evidence="3" id="KW-0326">Glycosidase</keyword>
<proteinExistence type="inferred from homology"/>
<dbReference type="GO" id="GO:0004553">
    <property type="term" value="F:hydrolase activity, hydrolyzing O-glycosyl compounds"/>
    <property type="evidence" value="ECO:0007669"/>
    <property type="project" value="InterPro"/>
</dbReference>
<organism evidence="9">
    <name type="scientific">Musa acuminata subsp. malaccensis</name>
    <name type="common">Wild banana</name>
    <name type="synonym">Musa malaccensis</name>
    <dbReference type="NCBI Taxonomy" id="214687"/>
    <lineage>
        <taxon>Eukaryota</taxon>
        <taxon>Viridiplantae</taxon>
        <taxon>Streptophyta</taxon>
        <taxon>Embryophyta</taxon>
        <taxon>Tracheophyta</taxon>
        <taxon>Spermatophyta</taxon>
        <taxon>Magnoliopsida</taxon>
        <taxon>Liliopsida</taxon>
        <taxon>Zingiberales</taxon>
        <taxon>Musaceae</taxon>
        <taxon>Musa</taxon>
    </lineage>
</organism>
<dbReference type="Pfam" id="PF00150">
    <property type="entry name" value="Cellulase"/>
    <property type="match status" value="2"/>
</dbReference>
<evidence type="ECO:0000259" key="8">
    <source>
        <dbReference type="Pfam" id="PF25490"/>
    </source>
</evidence>
<dbReference type="PANTHER" id="PTHR10551">
    <property type="entry name" value="FASCIN"/>
    <property type="match status" value="1"/>
</dbReference>
<dbReference type="InterPro" id="IPR001547">
    <property type="entry name" value="Glyco_hydro_5"/>
</dbReference>
<dbReference type="InterPro" id="IPR010431">
    <property type="entry name" value="Fascin"/>
</dbReference>
<gene>
    <name evidence="9" type="ORF">GSMUA_71460.1</name>
</gene>
<evidence type="ECO:0000259" key="7">
    <source>
        <dbReference type="Pfam" id="PF16881"/>
    </source>
</evidence>
<evidence type="ECO:0000259" key="6">
    <source>
        <dbReference type="Pfam" id="PF00150"/>
    </source>
</evidence>
<dbReference type="PANTHER" id="PTHR10551:SF14">
    <property type="entry name" value="CELLULASE CONTAINING PROTEIN, EXPRESSED"/>
    <property type="match status" value="1"/>
</dbReference>
<protein>
    <submittedName>
        <fullName evidence="9">(wild Malaysian banana) hypothetical protein</fullName>
    </submittedName>
</protein>
<feature type="domain" description="Glycoside hydrolase family 5" evidence="6">
    <location>
        <begin position="979"/>
        <end position="1251"/>
    </location>
</feature>
<feature type="domain" description="DUF7910" evidence="8">
    <location>
        <begin position="59"/>
        <end position="197"/>
    </location>
</feature>
<dbReference type="Pfam" id="PF16881">
    <property type="entry name" value="LIAS_N"/>
    <property type="match status" value="1"/>
</dbReference>
<dbReference type="GO" id="GO:0007015">
    <property type="term" value="P:actin filament organization"/>
    <property type="evidence" value="ECO:0007669"/>
    <property type="project" value="InterPro"/>
</dbReference>
<dbReference type="InterPro" id="IPR008999">
    <property type="entry name" value="Actin-crosslinking"/>
</dbReference>
<dbReference type="InterPro" id="IPR017853">
    <property type="entry name" value="GH"/>
</dbReference>
<evidence type="ECO:0000256" key="3">
    <source>
        <dbReference type="ARBA" id="ARBA00023295"/>
    </source>
</evidence>
<feature type="region of interest" description="Disordered" evidence="4">
    <location>
        <begin position="1296"/>
        <end position="1364"/>
    </location>
</feature>
<keyword evidence="5" id="KW-0732">Signal</keyword>
<feature type="compositionally biased region" description="Acidic residues" evidence="4">
    <location>
        <begin position="1296"/>
        <end position="1310"/>
    </location>
</feature>
<dbReference type="PROSITE" id="PS00659">
    <property type="entry name" value="GLYCOSYL_HYDROL_F5"/>
    <property type="match status" value="2"/>
</dbReference>
<dbReference type="FunFam" id="2.80.10.50:FF:000056">
    <property type="entry name" value="Glucan 1,3-beta-glucosidase A"/>
    <property type="match status" value="2"/>
</dbReference>
<dbReference type="Pfam" id="PF25490">
    <property type="entry name" value="DUF7910"/>
    <property type="match status" value="2"/>
</dbReference>
<dbReference type="GO" id="GO:0051015">
    <property type="term" value="F:actin filament binding"/>
    <property type="evidence" value="ECO:0007669"/>
    <property type="project" value="InterPro"/>
</dbReference>
<feature type="domain" description="Glycoside hydrolase family 5" evidence="6">
    <location>
        <begin position="217"/>
        <end position="489"/>
    </location>
</feature>
<dbReference type="EMBL" id="HG996467">
    <property type="protein sequence ID" value="CAG1862252.1"/>
    <property type="molecule type" value="Genomic_DNA"/>
</dbReference>
<evidence type="ECO:0000313" key="9">
    <source>
        <dbReference type="EMBL" id="CAG1862252.1"/>
    </source>
</evidence>
<dbReference type="Gene3D" id="3.20.20.80">
    <property type="entry name" value="Glycosidases"/>
    <property type="match status" value="2"/>
</dbReference>
<evidence type="ECO:0000256" key="1">
    <source>
        <dbReference type="ARBA" id="ARBA00005641"/>
    </source>
</evidence>
<feature type="signal peptide" evidence="5">
    <location>
        <begin position="1"/>
        <end position="25"/>
    </location>
</feature>
<comment type="similarity">
    <text evidence="1">Belongs to the glycosyl hydrolase 5 (cellulase A) family.</text>
</comment>
<name>A0A8D7B7Z1_MUSAM</name>
<feature type="domain" description="Lipoyl synthase N-terminal" evidence="7">
    <location>
        <begin position="582"/>
        <end position="623"/>
    </location>
</feature>
<dbReference type="InterPro" id="IPR031691">
    <property type="entry name" value="LIAS_N"/>
</dbReference>
<evidence type="ECO:0000256" key="2">
    <source>
        <dbReference type="ARBA" id="ARBA00022801"/>
    </source>
</evidence>
<reference evidence="9" key="1">
    <citation type="submission" date="2021-03" db="EMBL/GenBank/DDBJ databases">
        <authorList>
            <consortium name="Genoscope - CEA"/>
            <person name="William W."/>
        </authorList>
    </citation>
    <scope>NUCLEOTIDE SEQUENCE</scope>
    <source>
        <strain evidence="9">Doubled-haploid Pahang</strain>
    </source>
</reference>
<dbReference type="SUPFAM" id="SSF50405">
    <property type="entry name" value="Actin-crosslinking proteins"/>
    <property type="match status" value="2"/>
</dbReference>
<keyword evidence="2" id="KW-0378">Hydrolase</keyword>